<accession>A0A195F4M1</accession>
<keyword evidence="2" id="KW-1185">Reference proteome</keyword>
<name>A0A195F4M1_9HYME</name>
<sequence length="208" mass="23693">MIGYLGEENIQWSFPGDFLTEEKVGAIRRQEDGEPKRLSDVNDKNEIKSTSFPSCGFRRRLPFPSPSAPRRSYLPATPTKMEIREERSSSMFMRVRGIRARSPKVLEVPTSRHGVSYEKLSEQVFCLRLQTTGQSRPIIEFREVGRRYSVKLKPGFLLLPPPPAINSAEGQRIGFLGKRKVRLASLRKGTRTMMTDTTVSIWGNFPFA</sequence>
<dbReference type="EMBL" id="KQ981805">
    <property type="protein sequence ID" value="KYN35530.1"/>
    <property type="molecule type" value="Genomic_DNA"/>
</dbReference>
<reference evidence="1 2" key="1">
    <citation type="submission" date="2016-03" db="EMBL/GenBank/DDBJ databases">
        <title>Trachymyrmex septentrionalis WGS genome.</title>
        <authorList>
            <person name="Nygaard S."/>
            <person name="Hu H."/>
            <person name="Boomsma J."/>
            <person name="Zhang G."/>
        </authorList>
    </citation>
    <scope>NUCLEOTIDE SEQUENCE [LARGE SCALE GENOMIC DNA]</scope>
    <source>
        <strain evidence="1">Tsep2-gDNA-1</strain>
        <tissue evidence="1">Whole body</tissue>
    </source>
</reference>
<evidence type="ECO:0000313" key="1">
    <source>
        <dbReference type="EMBL" id="KYN35530.1"/>
    </source>
</evidence>
<proteinExistence type="predicted"/>
<organism evidence="1 2">
    <name type="scientific">Trachymyrmex septentrionalis</name>
    <dbReference type="NCBI Taxonomy" id="34720"/>
    <lineage>
        <taxon>Eukaryota</taxon>
        <taxon>Metazoa</taxon>
        <taxon>Ecdysozoa</taxon>
        <taxon>Arthropoda</taxon>
        <taxon>Hexapoda</taxon>
        <taxon>Insecta</taxon>
        <taxon>Pterygota</taxon>
        <taxon>Neoptera</taxon>
        <taxon>Endopterygota</taxon>
        <taxon>Hymenoptera</taxon>
        <taxon>Apocrita</taxon>
        <taxon>Aculeata</taxon>
        <taxon>Formicoidea</taxon>
        <taxon>Formicidae</taxon>
        <taxon>Myrmicinae</taxon>
        <taxon>Trachymyrmex</taxon>
    </lineage>
</organism>
<dbReference type="AlphaFoldDB" id="A0A195F4M1"/>
<evidence type="ECO:0000313" key="2">
    <source>
        <dbReference type="Proteomes" id="UP000078541"/>
    </source>
</evidence>
<gene>
    <name evidence="1" type="ORF">ALC56_10087</name>
</gene>
<dbReference type="Proteomes" id="UP000078541">
    <property type="component" value="Unassembled WGS sequence"/>
</dbReference>
<protein>
    <submittedName>
        <fullName evidence="1">Uncharacterized protein</fullName>
    </submittedName>
</protein>